<gene>
    <name evidence="1" type="ORF">HMPREF9144_0212</name>
</gene>
<accession>F9DEX2</accession>
<name>F9DEX2_9BACT</name>
<organism evidence="1 2">
    <name type="scientific">Prevotella pallens ATCC 700821</name>
    <dbReference type="NCBI Taxonomy" id="997353"/>
    <lineage>
        <taxon>Bacteria</taxon>
        <taxon>Pseudomonadati</taxon>
        <taxon>Bacteroidota</taxon>
        <taxon>Bacteroidia</taxon>
        <taxon>Bacteroidales</taxon>
        <taxon>Prevotellaceae</taxon>
        <taxon>Prevotella</taxon>
    </lineage>
</organism>
<evidence type="ECO:0000313" key="1">
    <source>
        <dbReference type="EMBL" id="EGQ22560.1"/>
    </source>
</evidence>
<dbReference type="EMBL" id="AFPY01000006">
    <property type="protein sequence ID" value="EGQ22560.1"/>
    <property type="molecule type" value="Genomic_DNA"/>
</dbReference>
<evidence type="ECO:0000313" key="2">
    <source>
        <dbReference type="Proteomes" id="UP000004123"/>
    </source>
</evidence>
<proteinExistence type="predicted"/>
<reference evidence="1 2" key="1">
    <citation type="submission" date="2011-04" db="EMBL/GenBank/DDBJ databases">
        <authorList>
            <person name="Muzny D."/>
            <person name="Qin X."/>
            <person name="Deng J."/>
            <person name="Jiang H."/>
            <person name="Liu Y."/>
            <person name="Qu J."/>
            <person name="Song X.-Z."/>
            <person name="Zhang L."/>
            <person name="Thornton R."/>
            <person name="Coyle M."/>
            <person name="Francisco L."/>
            <person name="Jackson L."/>
            <person name="Javaid M."/>
            <person name="Korchina V."/>
            <person name="Kovar C."/>
            <person name="Mata R."/>
            <person name="Mathew T."/>
            <person name="Ngo R."/>
            <person name="Nguyen L."/>
            <person name="Nguyen N."/>
            <person name="Okwuonu G."/>
            <person name="Ongeri F."/>
            <person name="Pham C."/>
            <person name="Simmons D."/>
            <person name="Wilczek-Boney K."/>
            <person name="Hale W."/>
            <person name="Jakkamsetti A."/>
            <person name="Pham P."/>
            <person name="Ruth R."/>
            <person name="San Lucas F."/>
            <person name="Warren J."/>
            <person name="Zhang J."/>
            <person name="Zhao Z."/>
            <person name="Zhou C."/>
            <person name="Zhu D."/>
            <person name="Lee S."/>
            <person name="Bess C."/>
            <person name="Blankenburg K."/>
            <person name="Forbes L."/>
            <person name="Fu Q."/>
            <person name="Gubbala S."/>
            <person name="Hirani K."/>
            <person name="Jayaseelan J.C."/>
            <person name="Lara F."/>
            <person name="Munidasa M."/>
            <person name="Palculict T."/>
            <person name="Patil S."/>
            <person name="Pu L.-L."/>
            <person name="Saada N."/>
            <person name="Tang L."/>
            <person name="Weissenberger G."/>
            <person name="Zhu Y."/>
            <person name="Hemphill L."/>
            <person name="Shang Y."/>
            <person name="Youmans B."/>
            <person name="Ayvaz T."/>
            <person name="Ross M."/>
            <person name="Santibanez J."/>
            <person name="Aqrawi P."/>
            <person name="Gross S."/>
            <person name="Joshi V."/>
            <person name="Fowler G."/>
            <person name="Nazareth L."/>
            <person name="Reid J."/>
            <person name="Worley K."/>
            <person name="Petrosino J."/>
            <person name="Highlander S."/>
            <person name="Gibbs R."/>
        </authorList>
    </citation>
    <scope>NUCLEOTIDE SEQUENCE [LARGE SCALE GENOMIC DNA]</scope>
    <source>
        <strain evidence="1 2">ATCC 700821</strain>
    </source>
</reference>
<protein>
    <submittedName>
        <fullName evidence="1">Uncharacterized protein</fullName>
    </submittedName>
</protein>
<dbReference type="HOGENOM" id="CLU_3274670_0_0_10"/>
<sequence>MYAVATLLFGNAVLNVNIFQKPFKSVTCSMLMCYKRVYFAL</sequence>
<comment type="caution">
    <text evidence="1">The sequence shown here is derived from an EMBL/GenBank/DDBJ whole genome shotgun (WGS) entry which is preliminary data.</text>
</comment>
<dbReference type="Proteomes" id="UP000004123">
    <property type="component" value="Unassembled WGS sequence"/>
</dbReference>
<dbReference type="AlphaFoldDB" id="F9DEX2"/>